<evidence type="ECO:0000313" key="6">
    <source>
        <dbReference type="Proteomes" id="UP000829354"/>
    </source>
</evidence>
<dbReference type="SUPFAM" id="SSF55550">
    <property type="entry name" value="SH2 domain"/>
    <property type="match status" value="1"/>
</dbReference>
<dbReference type="Proteomes" id="UP000829354">
    <property type="component" value="Chromosome X"/>
</dbReference>
<reference evidence="4 6" key="1">
    <citation type="submission" date="2022-04" db="EMBL/GenBank/DDBJ databases">
        <title>Chromosome-level reference genomes for two strains of Caenorhabditis briggsae: an improved platform for comparative genomics.</title>
        <authorList>
            <person name="Stevens L."/>
            <person name="Andersen E."/>
        </authorList>
    </citation>
    <scope>NUCLEOTIDE SEQUENCE [LARGE SCALE GENOMIC DNA]</scope>
    <source>
        <strain evidence="4">VX34</strain>
        <tissue evidence="4">Whole-organism</tissue>
    </source>
</reference>
<evidence type="ECO:0000259" key="2">
    <source>
        <dbReference type="PROSITE" id="PS50001"/>
    </source>
</evidence>
<feature type="domain" description="SH2" evidence="2">
    <location>
        <begin position="94"/>
        <end position="201"/>
    </location>
</feature>
<keyword evidence="6" id="KW-1185">Reference proteome</keyword>
<dbReference type="EMBL" id="CP090896">
    <property type="protein sequence ID" value="ULT83355.1"/>
    <property type="molecule type" value="Genomic_DNA"/>
</dbReference>
<dbReference type="EMBL" id="CP092625">
    <property type="protein sequence ID" value="UMM42623.1"/>
    <property type="molecule type" value="Genomic_DNA"/>
</dbReference>
<dbReference type="PROSITE" id="PS50001">
    <property type="entry name" value="SH2"/>
    <property type="match status" value="1"/>
</dbReference>
<evidence type="ECO:0000313" key="5">
    <source>
        <dbReference type="Proteomes" id="UP000827892"/>
    </source>
</evidence>
<gene>
    <name evidence="3" type="ORF">L3Y34_012536</name>
    <name evidence="4" type="ORF">L5515_018382</name>
</gene>
<dbReference type="InterPro" id="IPR036860">
    <property type="entry name" value="SH2_dom_sf"/>
</dbReference>
<organism evidence="3 5">
    <name type="scientific">Caenorhabditis briggsae</name>
    <dbReference type="NCBI Taxonomy" id="6238"/>
    <lineage>
        <taxon>Eukaryota</taxon>
        <taxon>Metazoa</taxon>
        <taxon>Ecdysozoa</taxon>
        <taxon>Nematoda</taxon>
        <taxon>Chromadorea</taxon>
        <taxon>Rhabditida</taxon>
        <taxon>Rhabditina</taxon>
        <taxon>Rhabditomorpha</taxon>
        <taxon>Rhabditoidea</taxon>
        <taxon>Rhabditidae</taxon>
        <taxon>Peloderinae</taxon>
        <taxon>Caenorhabditis</taxon>
    </lineage>
</organism>
<evidence type="ECO:0000313" key="3">
    <source>
        <dbReference type="EMBL" id="ULT83355.1"/>
    </source>
</evidence>
<dbReference type="Gene3D" id="3.30.505.10">
    <property type="entry name" value="SH2 domain"/>
    <property type="match status" value="1"/>
</dbReference>
<sequence length="208" mass="24884">MKLESISRALRRIVSNEPEFQHLTDKDDRDEMKTSTTHPDYGEYAYVRYTPGKPIEIIPTNSKTFRKRLKRIEKMNAERLRIEKLREEDENQLWFFKGLTRYNAEDKLKIRGCIEGSFLITTNPNQRKEYAFRLTLFYVSKTSSGIVRPKTIVWFNNERPHKYGIREVKQKFENLTSLVRHLIDNKVQIDGVTLVDIFQPGRWPEYMY</sequence>
<proteinExistence type="predicted"/>
<accession>A0AAE8ZW09</accession>
<dbReference type="Proteomes" id="UP000827892">
    <property type="component" value="Chromosome X"/>
</dbReference>
<evidence type="ECO:0000256" key="1">
    <source>
        <dbReference type="PROSITE-ProRule" id="PRU00191"/>
    </source>
</evidence>
<reference evidence="3 5" key="2">
    <citation type="submission" date="2022-05" db="EMBL/GenBank/DDBJ databases">
        <title>Chromosome-level reference genomes for two strains of Caenorhabditis briggsae: an improved platform for comparative genomics.</title>
        <authorList>
            <person name="Stevens L."/>
            <person name="Andersen E.C."/>
        </authorList>
    </citation>
    <scope>NUCLEOTIDE SEQUENCE [LARGE SCALE GENOMIC DNA]</scope>
    <source>
        <strain evidence="3">QX1410_ONT</strain>
        <tissue evidence="3">Whole-organism</tissue>
    </source>
</reference>
<keyword evidence="1" id="KW-0727">SH2 domain</keyword>
<dbReference type="InterPro" id="IPR000980">
    <property type="entry name" value="SH2"/>
</dbReference>
<dbReference type="SMART" id="SM00252">
    <property type="entry name" value="SH2"/>
    <property type="match status" value="1"/>
</dbReference>
<evidence type="ECO:0000313" key="4">
    <source>
        <dbReference type="EMBL" id="UMM42623.1"/>
    </source>
</evidence>
<name>A0AAE8ZW09_CAEBR</name>
<protein>
    <recommendedName>
        <fullName evidence="2">SH2 domain-containing protein</fullName>
    </recommendedName>
</protein>
<dbReference type="AlphaFoldDB" id="A0AAE8ZW09"/>